<dbReference type="AlphaFoldDB" id="A0A3A6PS51"/>
<reference evidence="2 3" key="1">
    <citation type="submission" date="2018-06" db="EMBL/GenBank/DDBJ databases">
        <title>Halonotius sp. F13-13 a new haloarchaeeon isolated from a solar saltern from Isla Cristina, Huelva, Spain.</title>
        <authorList>
            <person name="Duran-Viseras A."/>
            <person name="Sanchez-Porro C."/>
            <person name="Ventosa A."/>
        </authorList>
    </citation>
    <scope>NUCLEOTIDE SEQUENCE [LARGE SCALE GENOMIC DNA]</scope>
    <source>
        <strain evidence="2 3">F13-13</strain>
    </source>
</reference>
<gene>
    <name evidence="2" type="ORF">DM826_00495</name>
</gene>
<evidence type="ECO:0000256" key="1">
    <source>
        <dbReference type="SAM" id="Phobius"/>
    </source>
</evidence>
<name>A0A3A6PS51_9EURY</name>
<sequence length="78" mass="8574">MDRDVLLRPFALLMEYRMYLLAVSGFLIAGAAVTYGLRTEDTVMALGALLFLPNALVLLGVGLRERGWFDEGSPITPD</sequence>
<keyword evidence="3" id="KW-1185">Reference proteome</keyword>
<dbReference type="OrthoDB" id="318189at2157"/>
<feature type="transmembrane region" description="Helical" evidence="1">
    <location>
        <begin position="18"/>
        <end position="37"/>
    </location>
</feature>
<dbReference type="RefSeq" id="WP_120100132.1">
    <property type="nucleotide sequence ID" value="NZ_QKNY01000001.1"/>
</dbReference>
<organism evidence="2 3">
    <name type="scientific">Halonotius aquaticus</name>
    <dbReference type="NCBI Taxonomy" id="2216978"/>
    <lineage>
        <taxon>Archaea</taxon>
        <taxon>Methanobacteriati</taxon>
        <taxon>Methanobacteriota</taxon>
        <taxon>Stenosarchaea group</taxon>
        <taxon>Halobacteria</taxon>
        <taxon>Halobacteriales</taxon>
        <taxon>Haloferacaceae</taxon>
        <taxon>Halonotius</taxon>
    </lineage>
</organism>
<feature type="transmembrane region" description="Helical" evidence="1">
    <location>
        <begin position="43"/>
        <end position="63"/>
    </location>
</feature>
<keyword evidence="1" id="KW-1133">Transmembrane helix</keyword>
<dbReference type="EMBL" id="QKNY01000001">
    <property type="protein sequence ID" value="RJX45209.1"/>
    <property type="molecule type" value="Genomic_DNA"/>
</dbReference>
<accession>A0A3A6PS51</accession>
<comment type="caution">
    <text evidence="2">The sequence shown here is derived from an EMBL/GenBank/DDBJ whole genome shotgun (WGS) entry which is preliminary data.</text>
</comment>
<proteinExistence type="predicted"/>
<keyword evidence="1" id="KW-0472">Membrane</keyword>
<protein>
    <submittedName>
        <fullName evidence="2">Uncharacterized protein</fullName>
    </submittedName>
</protein>
<evidence type="ECO:0000313" key="3">
    <source>
        <dbReference type="Proteomes" id="UP000276588"/>
    </source>
</evidence>
<dbReference type="Proteomes" id="UP000276588">
    <property type="component" value="Unassembled WGS sequence"/>
</dbReference>
<evidence type="ECO:0000313" key="2">
    <source>
        <dbReference type="EMBL" id="RJX45209.1"/>
    </source>
</evidence>
<keyword evidence="1" id="KW-0812">Transmembrane</keyword>